<dbReference type="InterPro" id="IPR001498">
    <property type="entry name" value="Impact_N"/>
</dbReference>
<evidence type="ECO:0000259" key="3">
    <source>
        <dbReference type="Pfam" id="PF09186"/>
    </source>
</evidence>
<dbReference type="InterPro" id="IPR036956">
    <property type="entry name" value="Impact_N_sf"/>
</dbReference>
<dbReference type="SUPFAM" id="SSF54980">
    <property type="entry name" value="EF-G C-terminal domain-like"/>
    <property type="match status" value="1"/>
</dbReference>
<dbReference type="RefSeq" id="WP_310172872.1">
    <property type="nucleotide sequence ID" value="NZ_BAABHE010000002.1"/>
</dbReference>
<dbReference type="InterPro" id="IPR015269">
    <property type="entry name" value="UPF0029_Impact_C"/>
</dbReference>
<dbReference type="InterPro" id="IPR023582">
    <property type="entry name" value="Impact"/>
</dbReference>
<accession>A0ABU2B111</accession>
<feature type="domain" description="UPF0029" evidence="3">
    <location>
        <begin position="159"/>
        <end position="217"/>
    </location>
</feature>
<dbReference type="InterPro" id="IPR035647">
    <property type="entry name" value="EFG_III/V"/>
</dbReference>
<dbReference type="EMBL" id="JAVDYJ010000001">
    <property type="protein sequence ID" value="MDR7347096.1"/>
    <property type="molecule type" value="Genomic_DNA"/>
</dbReference>
<proteinExistence type="inferred from homology"/>
<name>A0ABU2B111_9MICC</name>
<gene>
    <name evidence="4" type="ORF">J2S62_001353</name>
</gene>
<reference evidence="4 5" key="1">
    <citation type="submission" date="2023-07" db="EMBL/GenBank/DDBJ databases">
        <title>Sequencing the genomes of 1000 actinobacteria strains.</title>
        <authorList>
            <person name="Klenk H.-P."/>
        </authorList>
    </citation>
    <scope>NUCLEOTIDE SEQUENCE [LARGE SCALE GENOMIC DNA]</scope>
    <source>
        <strain evidence="4 5">DSM 22966</strain>
    </source>
</reference>
<evidence type="ECO:0000259" key="2">
    <source>
        <dbReference type="Pfam" id="PF01205"/>
    </source>
</evidence>
<keyword evidence="5" id="KW-1185">Reference proteome</keyword>
<dbReference type="Pfam" id="PF01205">
    <property type="entry name" value="Impact_N"/>
    <property type="match status" value="1"/>
</dbReference>
<dbReference type="InterPro" id="IPR020568">
    <property type="entry name" value="Ribosomal_Su5_D2-typ_SF"/>
</dbReference>
<feature type="domain" description="Impact N-terminal" evidence="2">
    <location>
        <begin position="28"/>
        <end position="143"/>
    </location>
</feature>
<dbReference type="SUPFAM" id="SSF54211">
    <property type="entry name" value="Ribosomal protein S5 domain 2-like"/>
    <property type="match status" value="1"/>
</dbReference>
<evidence type="ECO:0000313" key="5">
    <source>
        <dbReference type="Proteomes" id="UP001183794"/>
    </source>
</evidence>
<sequence>MQHADSARTRRYTVVSHRNPVEVTLDIRRSEFIGMIRRVETEDEARAWIDEVRGVHHAATHVVPAFVLGPDRDVQRSSDDGEPAGTAGMPMLQALTNFRALHDGDEYADLSDVCAIVVRYFGGVKLGAGGLVRAYSDTVVAALEQTPMRIRQRMLHVAVQAPHGEVGRVENELRSAQYTVLGTEYAGPQATMTVGVEDEGGALERFNAHLASITAGQLTAEPVGTQWEDLPR</sequence>
<dbReference type="Gene3D" id="3.30.230.30">
    <property type="entry name" value="Impact, N-terminal domain"/>
    <property type="match status" value="1"/>
</dbReference>
<organism evidence="4 5">
    <name type="scientific">Enteractinococcus fodinae</name>
    <dbReference type="NCBI Taxonomy" id="684663"/>
    <lineage>
        <taxon>Bacteria</taxon>
        <taxon>Bacillati</taxon>
        <taxon>Actinomycetota</taxon>
        <taxon>Actinomycetes</taxon>
        <taxon>Micrococcales</taxon>
        <taxon>Micrococcaceae</taxon>
    </lineage>
</organism>
<dbReference type="PANTHER" id="PTHR16301">
    <property type="entry name" value="IMPACT-RELATED"/>
    <property type="match status" value="1"/>
</dbReference>
<dbReference type="Proteomes" id="UP001183794">
    <property type="component" value="Unassembled WGS sequence"/>
</dbReference>
<comment type="similarity">
    <text evidence="1">Belongs to the IMPACT family.</text>
</comment>
<evidence type="ECO:0000256" key="1">
    <source>
        <dbReference type="ARBA" id="ARBA00007665"/>
    </source>
</evidence>
<evidence type="ECO:0000313" key="4">
    <source>
        <dbReference type="EMBL" id="MDR7347096.1"/>
    </source>
</evidence>
<dbReference type="PANTHER" id="PTHR16301:SF20">
    <property type="entry name" value="IMPACT FAMILY MEMBER YIGZ"/>
    <property type="match status" value="1"/>
</dbReference>
<comment type="caution">
    <text evidence="4">The sequence shown here is derived from an EMBL/GenBank/DDBJ whole genome shotgun (WGS) entry which is preliminary data.</text>
</comment>
<protein>
    <submittedName>
        <fullName evidence="4">YigZ family protein</fullName>
    </submittedName>
</protein>
<dbReference type="Pfam" id="PF09186">
    <property type="entry name" value="DUF1949"/>
    <property type="match status" value="1"/>
</dbReference>